<evidence type="ECO:0000313" key="3">
    <source>
        <dbReference type="EMBL" id="CDQ39877.1"/>
    </source>
</evidence>
<dbReference type="InterPro" id="IPR012853">
    <property type="entry name" value="CPT"/>
</dbReference>
<dbReference type="RefSeq" id="WP_021291335.1">
    <property type="nucleotide sequence ID" value="NZ_BNER01000002.1"/>
</dbReference>
<evidence type="ECO:0000256" key="2">
    <source>
        <dbReference type="PIRSR" id="PIRSR007531-2"/>
    </source>
</evidence>
<dbReference type="Gene3D" id="3.40.50.300">
    <property type="entry name" value="P-loop containing nucleotide triphosphate hydrolases"/>
    <property type="match status" value="1"/>
</dbReference>
<protein>
    <submittedName>
        <fullName evidence="3">Chloramphenicol phosphotransferase-like protein</fullName>
    </submittedName>
</protein>
<feature type="binding site" evidence="2">
    <location>
        <begin position="15"/>
        <end position="22"/>
    </location>
    <ligand>
        <name>ATP</name>
        <dbReference type="ChEBI" id="CHEBI:30616"/>
    </ligand>
</feature>
<accession>A0A024QC72</accession>
<dbReference type="GO" id="GO:0005524">
    <property type="term" value="F:ATP binding"/>
    <property type="evidence" value="ECO:0007669"/>
    <property type="project" value="InterPro"/>
</dbReference>
<feature type="active site" evidence="1">
    <location>
        <position position="42"/>
    </location>
</feature>
<proteinExistence type="predicted"/>
<dbReference type="EMBL" id="CCDP010000001">
    <property type="protein sequence ID" value="CDQ39877.1"/>
    <property type="molecule type" value="Genomic_DNA"/>
</dbReference>
<dbReference type="InterPro" id="IPR027417">
    <property type="entry name" value="P-loop_NTPase"/>
</dbReference>
<dbReference type="AlphaFoldDB" id="A0A024QC72"/>
<dbReference type="STRING" id="1462526.BN990_02194"/>
<organism evidence="3 4">
    <name type="scientific">Virgibacillus massiliensis</name>
    <dbReference type="NCBI Taxonomy" id="1462526"/>
    <lineage>
        <taxon>Bacteria</taxon>
        <taxon>Bacillati</taxon>
        <taxon>Bacillota</taxon>
        <taxon>Bacilli</taxon>
        <taxon>Bacillales</taxon>
        <taxon>Bacillaceae</taxon>
        <taxon>Virgibacillus</taxon>
    </lineage>
</organism>
<name>A0A024QC72_9BACI</name>
<dbReference type="GO" id="GO:0016740">
    <property type="term" value="F:transferase activity"/>
    <property type="evidence" value="ECO:0007669"/>
    <property type="project" value="UniProtKB-KW"/>
</dbReference>
<gene>
    <name evidence="3" type="ORF">BN990_02194</name>
</gene>
<dbReference type="PIRSF" id="PIRSF007531">
    <property type="entry name" value="CPT"/>
    <property type="match status" value="1"/>
</dbReference>
<keyword evidence="3" id="KW-0808">Transferase</keyword>
<evidence type="ECO:0000256" key="1">
    <source>
        <dbReference type="PIRSR" id="PIRSR007531-1"/>
    </source>
</evidence>
<dbReference type="Proteomes" id="UP000028875">
    <property type="component" value="Unassembled WGS sequence"/>
</dbReference>
<sequence length="208" mass="23167">MQKQTKCGKIIILNGAPRSGKSSIVKAIQNSFDGIWINIGVDTYMQMIPNDLQPGIGLRPGGERPDLEAAIVSMYQAMYQSIRVHSTLGLNVVVDVGHHDSYSTSLELLPICANIIKELPVLLVGIYCPIDTIMERRINTWQNKYEEDGTIPPNVKRWQEAVHKVGIYDLQIDTSVYSPNEAALFIQFELNDLSKPSAINRIANLSQS</sequence>
<dbReference type="Pfam" id="PF07931">
    <property type="entry name" value="CPT"/>
    <property type="match status" value="1"/>
</dbReference>
<evidence type="ECO:0000313" key="4">
    <source>
        <dbReference type="Proteomes" id="UP000028875"/>
    </source>
</evidence>
<keyword evidence="4" id="KW-1185">Reference proteome</keyword>
<comment type="caution">
    <text evidence="3">The sequence shown here is derived from an EMBL/GenBank/DDBJ whole genome shotgun (WGS) entry which is preliminary data.</text>
</comment>
<dbReference type="SUPFAM" id="SSF52540">
    <property type="entry name" value="P-loop containing nucleoside triphosphate hydrolases"/>
    <property type="match status" value="1"/>
</dbReference>
<reference evidence="3 4" key="1">
    <citation type="submission" date="2014-03" db="EMBL/GenBank/DDBJ databases">
        <authorList>
            <person name="Urmite Genomes U."/>
        </authorList>
    </citation>
    <scope>NUCLEOTIDE SEQUENCE [LARGE SCALE GENOMIC DNA]</scope>
    <source>
        <strain evidence="3 4">Vm-5</strain>
    </source>
</reference>
<dbReference type="OrthoDB" id="9811101at2"/>
<reference evidence="4" key="2">
    <citation type="submission" date="2014-05" db="EMBL/GenBank/DDBJ databases">
        <title>Draft genome sequence of Virgibacillus massiliensis Vm-5.</title>
        <authorList>
            <person name="Khelaifia S."/>
            <person name="Croce O."/>
            <person name="Lagier J.C."/>
            <person name="Raoult D."/>
        </authorList>
    </citation>
    <scope>NUCLEOTIDE SEQUENCE [LARGE SCALE GENOMIC DNA]</scope>
    <source>
        <strain evidence="4">Vm-5</strain>
    </source>
</reference>
<dbReference type="eggNOG" id="COG3896">
    <property type="taxonomic scope" value="Bacteria"/>
</dbReference>